<gene>
    <name evidence="1" type="ORF">HBF32_15090</name>
</gene>
<evidence type="ECO:0000313" key="1">
    <source>
        <dbReference type="EMBL" id="NID16798.1"/>
    </source>
</evidence>
<accession>A0A7X5QWN0</accession>
<reference evidence="1 2" key="1">
    <citation type="journal article" date="2006" name="Int. J. Syst. Evol. Microbiol.">
        <title>Dyella yeojuensis sp. nov., isolated from greenhouse soil in Korea.</title>
        <authorList>
            <person name="Kim B.Y."/>
            <person name="Weon H.Y."/>
            <person name="Lee K.H."/>
            <person name="Seok S.J."/>
            <person name="Kwon S.W."/>
            <person name="Go S.J."/>
            <person name="Stackebrandt E."/>
        </authorList>
    </citation>
    <scope>NUCLEOTIDE SEQUENCE [LARGE SCALE GENOMIC DNA]</scope>
    <source>
        <strain evidence="1 2">DSM 17673</strain>
    </source>
</reference>
<proteinExistence type="predicted"/>
<comment type="caution">
    <text evidence="1">The sequence shown here is derived from an EMBL/GenBank/DDBJ whole genome shotgun (WGS) entry which is preliminary data.</text>
</comment>
<dbReference type="Proteomes" id="UP000518878">
    <property type="component" value="Unassembled WGS sequence"/>
</dbReference>
<dbReference type="InterPro" id="IPR010985">
    <property type="entry name" value="Ribbon_hlx_hlx"/>
</dbReference>
<organism evidence="1 2">
    <name type="scientific">Luteibacter yeojuensis</name>
    <dbReference type="NCBI Taxonomy" id="345309"/>
    <lineage>
        <taxon>Bacteria</taxon>
        <taxon>Pseudomonadati</taxon>
        <taxon>Pseudomonadota</taxon>
        <taxon>Gammaproteobacteria</taxon>
        <taxon>Lysobacterales</taxon>
        <taxon>Rhodanobacteraceae</taxon>
        <taxon>Luteibacter</taxon>
    </lineage>
</organism>
<keyword evidence="2" id="KW-1185">Reference proteome</keyword>
<dbReference type="GO" id="GO:0006355">
    <property type="term" value="P:regulation of DNA-templated transcription"/>
    <property type="evidence" value="ECO:0007669"/>
    <property type="project" value="InterPro"/>
</dbReference>
<protein>
    <submittedName>
        <fullName evidence="1">Arc family DNA binding domain-containing protein</fullName>
    </submittedName>
</protein>
<evidence type="ECO:0000313" key="2">
    <source>
        <dbReference type="Proteomes" id="UP000518878"/>
    </source>
</evidence>
<sequence>MPARCIAELRVAAEKKAYPLRINAAVLEAMQAWSEDELRSLNSQIEYVLRDALRRAGRLKPGKVEPVEDPDD</sequence>
<dbReference type="SUPFAM" id="SSF47598">
    <property type="entry name" value="Ribbon-helix-helix"/>
    <property type="match status" value="1"/>
</dbReference>
<dbReference type="Gene3D" id="1.10.1220.10">
    <property type="entry name" value="Met repressor-like"/>
    <property type="match status" value="1"/>
</dbReference>
<dbReference type="AlphaFoldDB" id="A0A7X5QWN0"/>
<name>A0A7X5QWN0_9GAMM</name>
<dbReference type="EMBL" id="JAAQTL010000002">
    <property type="protein sequence ID" value="NID16798.1"/>
    <property type="molecule type" value="Genomic_DNA"/>
</dbReference>
<dbReference type="InterPro" id="IPR013321">
    <property type="entry name" value="Arc_rbn_hlx_hlx"/>
</dbReference>